<dbReference type="EMBL" id="QPIZ01000023">
    <property type="protein sequence ID" value="RCW30217.1"/>
    <property type="molecule type" value="Genomic_DNA"/>
</dbReference>
<evidence type="ECO:0000256" key="4">
    <source>
        <dbReference type="ARBA" id="ARBA00022833"/>
    </source>
</evidence>
<dbReference type="Pfam" id="PF01435">
    <property type="entry name" value="Peptidase_M48"/>
    <property type="match status" value="1"/>
</dbReference>
<evidence type="ECO:0000256" key="2">
    <source>
        <dbReference type="ARBA" id="ARBA00022723"/>
    </source>
</evidence>
<dbReference type="Gene3D" id="3.30.2010.10">
    <property type="entry name" value="Metalloproteases ('zincins'), catalytic domain"/>
    <property type="match status" value="1"/>
</dbReference>
<evidence type="ECO:0000313" key="9">
    <source>
        <dbReference type="Proteomes" id="UP000252733"/>
    </source>
</evidence>
<proteinExistence type="inferred from homology"/>
<evidence type="ECO:0000256" key="1">
    <source>
        <dbReference type="ARBA" id="ARBA00022670"/>
    </source>
</evidence>
<dbReference type="GO" id="GO:0016020">
    <property type="term" value="C:membrane"/>
    <property type="evidence" value="ECO:0007669"/>
    <property type="project" value="TreeGrafter"/>
</dbReference>
<dbReference type="GO" id="GO:0046872">
    <property type="term" value="F:metal ion binding"/>
    <property type="evidence" value="ECO:0007669"/>
    <property type="project" value="UniProtKB-KW"/>
</dbReference>
<dbReference type="OrthoDB" id="9810445at2"/>
<dbReference type="GO" id="GO:0051603">
    <property type="term" value="P:proteolysis involved in protein catabolic process"/>
    <property type="evidence" value="ECO:0007669"/>
    <property type="project" value="TreeGrafter"/>
</dbReference>
<gene>
    <name evidence="8" type="ORF">DFO77_12342</name>
</gene>
<dbReference type="RefSeq" id="WP_106154490.1">
    <property type="nucleotide sequence ID" value="NZ_PVTS01000021.1"/>
</dbReference>
<sequence length="268" mass="29986">MKKSFKIAVFAVLFTFWGYSCSTVPITGRKQLNALPESEMLAMSLTQYEEFLQTNKVSDDKAQTELVKRVGGRIAAAVEEYFSNHGLKDRIEDFAWEFNLVEDETPNAWCMPGGKVVVYSGILPITKTETGLAVVMGHEIAHAVARHGNERMSQQMGVQLGGTVLSIAIDEKPEQTKSIFMAAYGVGSQVAFSLPYSRLHESEADQLGLIFMAMAGYNPEEAVDFWQRMAAQGGQKPPEFLSTHPSDETRIRKLREFLPEAKKYYKKN</sequence>
<keyword evidence="9" id="KW-1185">Reference proteome</keyword>
<protein>
    <submittedName>
        <fullName evidence="8">Peptidase M48-like protein</fullName>
    </submittedName>
</protein>
<dbReference type="AlphaFoldDB" id="A0A2T0X4H9"/>
<dbReference type="GO" id="GO:0004222">
    <property type="term" value="F:metalloendopeptidase activity"/>
    <property type="evidence" value="ECO:0007669"/>
    <property type="project" value="InterPro"/>
</dbReference>
<dbReference type="InterPro" id="IPR051156">
    <property type="entry name" value="Mito/Outer_Membr_Metalloprot"/>
</dbReference>
<dbReference type="Proteomes" id="UP000252733">
    <property type="component" value="Unassembled WGS sequence"/>
</dbReference>
<keyword evidence="1 6" id="KW-0645">Protease</keyword>
<evidence type="ECO:0000256" key="3">
    <source>
        <dbReference type="ARBA" id="ARBA00022801"/>
    </source>
</evidence>
<keyword evidence="3 6" id="KW-0378">Hydrolase</keyword>
<dbReference type="PROSITE" id="PS51257">
    <property type="entry name" value="PROKAR_LIPOPROTEIN"/>
    <property type="match status" value="1"/>
</dbReference>
<organism evidence="8 9">
    <name type="scientific">Marinilabilia salmonicolor</name>
    <dbReference type="NCBI Taxonomy" id="989"/>
    <lineage>
        <taxon>Bacteria</taxon>
        <taxon>Pseudomonadati</taxon>
        <taxon>Bacteroidota</taxon>
        <taxon>Bacteroidia</taxon>
        <taxon>Marinilabiliales</taxon>
        <taxon>Marinilabiliaceae</taxon>
        <taxon>Marinilabilia</taxon>
    </lineage>
</organism>
<comment type="caution">
    <text evidence="8">The sequence shown here is derived from an EMBL/GenBank/DDBJ whole genome shotgun (WGS) entry which is preliminary data.</text>
</comment>
<dbReference type="PANTHER" id="PTHR22726">
    <property type="entry name" value="METALLOENDOPEPTIDASE OMA1"/>
    <property type="match status" value="1"/>
</dbReference>
<reference evidence="8 9" key="1">
    <citation type="submission" date="2018-07" db="EMBL/GenBank/DDBJ databases">
        <title>Freshwater and sediment microbial communities from various areas in North America, analyzing microbe dynamics in response to fracking.</title>
        <authorList>
            <person name="Lamendella R."/>
        </authorList>
    </citation>
    <scope>NUCLEOTIDE SEQUENCE [LARGE SCALE GENOMIC DNA]</scope>
    <source>
        <strain evidence="8 9">160A</strain>
    </source>
</reference>
<keyword evidence="5 6" id="KW-0482">Metalloprotease</keyword>
<dbReference type="InterPro" id="IPR001915">
    <property type="entry name" value="Peptidase_M48"/>
</dbReference>
<evidence type="ECO:0000313" key="8">
    <source>
        <dbReference type="EMBL" id="RCW30217.1"/>
    </source>
</evidence>
<comment type="cofactor">
    <cofactor evidence="6">
        <name>Zn(2+)</name>
        <dbReference type="ChEBI" id="CHEBI:29105"/>
    </cofactor>
    <text evidence="6">Binds 1 zinc ion per subunit.</text>
</comment>
<name>A0A2T0X4H9_9BACT</name>
<keyword evidence="2" id="KW-0479">Metal-binding</keyword>
<evidence type="ECO:0000259" key="7">
    <source>
        <dbReference type="Pfam" id="PF01435"/>
    </source>
</evidence>
<feature type="domain" description="Peptidase M48" evidence="7">
    <location>
        <begin position="73"/>
        <end position="256"/>
    </location>
</feature>
<dbReference type="STRING" id="1168289.GCA_000259075_01906"/>
<evidence type="ECO:0000256" key="5">
    <source>
        <dbReference type="ARBA" id="ARBA00023049"/>
    </source>
</evidence>
<dbReference type="PANTHER" id="PTHR22726:SF24">
    <property type="entry name" value="M48 FAMILY METALLOPEPTIDASE"/>
    <property type="match status" value="1"/>
</dbReference>
<keyword evidence="4 6" id="KW-0862">Zinc</keyword>
<comment type="similarity">
    <text evidence="6">Belongs to the peptidase M48 family.</text>
</comment>
<accession>A0A2T0X4H9</accession>
<evidence type="ECO:0000256" key="6">
    <source>
        <dbReference type="RuleBase" id="RU003983"/>
    </source>
</evidence>
<dbReference type="CDD" id="cd07331">
    <property type="entry name" value="M48C_Oma1_like"/>
    <property type="match status" value="1"/>
</dbReference>